<dbReference type="Gene3D" id="1.20.1070.10">
    <property type="entry name" value="Rhodopsin 7-helix transmembrane proteins"/>
    <property type="match status" value="2"/>
</dbReference>
<evidence type="ECO:0000256" key="2">
    <source>
        <dbReference type="ARBA" id="ARBA00022692"/>
    </source>
</evidence>
<dbReference type="InterPro" id="IPR027417">
    <property type="entry name" value="P-loop_NTPase"/>
</dbReference>
<feature type="region of interest" description="Disordered" evidence="6">
    <location>
        <begin position="245"/>
        <end position="322"/>
    </location>
</feature>
<dbReference type="SUPFAM" id="SSF54001">
    <property type="entry name" value="Cysteine proteinases"/>
    <property type="match status" value="1"/>
</dbReference>
<feature type="domain" description="G-protein coupled receptors family 1 profile" evidence="8">
    <location>
        <begin position="1"/>
        <end position="70"/>
    </location>
</feature>
<evidence type="ECO:0000256" key="6">
    <source>
        <dbReference type="SAM" id="MobiDB-lite"/>
    </source>
</evidence>
<keyword evidence="10" id="KW-1185">Reference proteome</keyword>
<keyword evidence="5" id="KW-0378">Hydrolase</keyword>
<keyword evidence="5" id="KW-0347">Helicase</keyword>
<dbReference type="GO" id="GO:0006310">
    <property type="term" value="P:DNA recombination"/>
    <property type="evidence" value="ECO:0007669"/>
    <property type="project" value="UniProtKB-KW"/>
</dbReference>
<evidence type="ECO:0000256" key="7">
    <source>
        <dbReference type="SAM" id="Phobius"/>
    </source>
</evidence>
<dbReference type="InterPro" id="IPR006928">
    <property type="entry name" value="Herpes_teg_USP"/>
</dbReference>
<keyword evidence="4 7" id="KW-0472">Membrane</keyword>
<dbReference type="SUPFAM" id="SSF52540">
    <property type="entry name" value="P-loop containing nucleoside triphosphate hydrolases"/>
    <property type="match status" value="2"/>
</dbReference>
<gene>
    <name evidence="9" type="ORF">HW555_003330</name>
</gene>
<dbReference type="Gene3D" id="3.90.70.120">
    <property type="match status" value="1"/>
</dbReference>
<keyword evidence="5" id="KW-0234">DNA repair</keyword>
<dbReference type="GO" id="GO:0005524">
    <property type="term" value="F:ATP binding"/>
    <property type="evidence" value="ECO:0007669"/>
    <property type="project" value="UniProtKB-KW"/>
</dbReference>
<comment type="caution">
    <text evidence="9">The sequence shown here is derived from an EMBL/GenBank/DDBJ whole genome shotgun (WGS) entry which is preliminary data.</text>
</comment>
<keyword evidence="5" id="KW-0547">Nucleotide-binding</keyword>
<dbReference type="PROSITE" id="PS50262">
    <property type="entry name" value="G_PROTEIN_RECEP_F1_2"/>
    <property type="match status" value="1"/>
</dbReference>
<feature type="transmembrane region" description="Helical" evidence="7">
    <location>
        <begin position="12"/>
        <end position="31"/>
    </location>
</feature>
<feature type="compositionally biased region" description="Polar residues" evidence="6">
    <location>
        <begin position="263"/>
        <end position="289"/>
    </location>
</feature>
<dbReference type="PANTHER" id="PTHR47642:SF5">
    <property type="entry name" value="ATP-DEPENDENT DNA HELICASE"/>
    <property type="match status" value="1"/>
</dbReference>
<evidence type="ECO:0000313" key="10">
    <source>
        <dbReference type="Proteomes" id="UP000648187"/>
    </source>
</evidence>
<dbReference type="InterPro" id="IPR051055">
    <property type="entry name" value="PIF1_helicase"/>
</dbReference>
<dbReference type="Pfam" id="PF20209">
    <property type="entry name" value="DUF6570"/>
    <property type="match status" value="1"/>
</dbReference>
<dbReference type="GO" id="GO:0016020">
    <property type="term" value="C:membrane"/>
    <property type="evidence" value="ECO:0007669"/>
    <property type="project" value="UniProtKB-SubCell"/>
</dbReference>
<proteinExistence type="inferred from homology"/>
<dbReference type="GO" id="GO:0016787">
    <property type="term" value="F:hydrolase activity"/>
    <property type="evidence" value="ECO:0007669"/>
    <property type="project" value="UniProtKB-KW"/>
</dbReference>
<dbReference type="InterPro" id="IPR017452">
    <property type="entry name" value="GPCR_Rhodpsn_7TM"/>
</dbReference>
<comment type="subcellular location">
    <subcellularLocation>
        <location evidence="1">Membrane</location>
    </subcellularLocation>
</comment>
<evidence type="ECO:0000256" key="5">
    <source>
        <dbReference type="RuleBase" id="RU363044"/>
    </source>
</evidence>
<keyword evidence="3 7" id="KW-1133">Transmembrane helix</keyword>
<protein>
    <recommendedName>
        <fullName evidence="5">ATP-dependent DNA helicase</fullName>
        <ecNumber evidence="5">5.6.2.3</ecNumber>
    </recommendedName>
</protein>
<dbReference type="SUPFAM" id="SSF81321">
    <property type="entry name" value="Family A G protein-coupled receptor-like"/>
    <property type="match status" value="1"/>
</dbReference>
<evidence type="ECO:0000256" key="3">
    <source>
        <dbReference type="ARBA" id="ARBA00022989"/>
    </source>
</evidence>
<dbReference type="EMBL" id="JACKWZ010000032">
    <property type="protein sequence ID" value="KAF9420408.1"/>
    <property type="molecule type" value="Genomic_DNA"/>
</dbReference>
<name>A0A835GNI6_SPOEX</name>
<feature type="compositionally biased region" description="Polar residues" evidence="6">
    <location>
        <begin position="297"/>
        <end position="312"/>
    </location>
</feature>
<dbReference type="InterPro" id="IPR038765">
    <property type="entry name" value="Papain-like_cys_pep_sf"/>
</dbReference>
<dbReference type="InterPro" id="IPR046700">
    <property type="entry name" value="DUF6570"/>
</dbReference>
<dbReference type="GO" id="GO:0000723">
    <property type="term" value="P:telomere maintenance"/>
    <property type="evidence" value="ECO:0007669"/>
    <property type="project" value="InterPro"/>
</dbReference>
<dbReference type="Pfam" id="PF14214">
    <property type="entry name" value="Helitron_like_N"/>
    <property type="match status" value="1"/>
</dbReference>
<dbReference type="EC" id="5.6.2.3" evidence="5"/>
<dbReference type="Gene3D" id="3.40.50.300">
    <property type="entry name" value="P-loop containing nucleotide triphosphate hydrolases"/>
    <property type="match status" value="1"/>
</dbReference>
<dbReference type="Pfam" id="PF04843">
    <property type="entry name" value="Herpes_teg_N"/>
    <property type="match status" value="1"/>
</dbReference>
<reference evidence="9" key="1">
    <citation type="submission" date="2020-08" db="EMBL/GenBank/DDBJ databases">
        <title>Spodoptera exigua strain:BAW_Kor-Di-RS1 Genome sequencing and assembly.</title>
        <authorList>
            <person name="Kim J."/>
            <person name="Nam H.Y."/>
            <person name="Kwon M."/>
            <person name="Choi J.H."/>
            <person name="Cho S.R."/>
            <person name="Kim G.-H."/>
        </authorList>
    </citation>
    <scope>NUCLEOTIDE SEQUENCE</scope>
    <source>
        <strain evidence="9">BAW_Kor-Di-RS1</strain>
        <tissue evidence="9">Whole-body</tissue>
    </source>
</reference>
<dbReference type="InterPro" id="IPR025476">
    <property type="entry name" value="Helitron_helicase-like"/>
</dbReference>
<comment type="cofactor">
    <cofactor evidence="5">
        <name>Mg(2+)</name>
        <dbReference type="ChEBI" id="CHEBI:18420"/>
    </cofactor>
</comment>
<evidence type="ECO:0000259" key="8">
    <source>
        <dbReference type="PROSITE" id="PS50262"/>
    </source>
</evidence>
<dbReference type="PANTHER" id="PTHR47642">
    <property type="entry name" value="ATP-DEPENDENT DNA HELICASE"/>
    <property type="match status" value="1"/>
</dbReference>
<keyword evidence="5" id="KW-0067">ATP-binding</keyword>
<comment type="catalytic activity">
    <reaction evidence="5">
        <text>ATP + H2O = ADP + phosphate + H(+)</text>
        <dbReference type="Rhea" id="RHEA:13065"/>
        <dbReference type="ChEBI" id="CHEBI:15377"/>
        <dbReference type="ChEBI" id="CHEBI:15378"/>
        <dbReference type="ChEBI" id="CHEBI:30616"/>
        <dbReference type="ChEBI" id="CHEBI:43474"/>
        <dbReference type="ChEBI" id="CHEBI:456216"/>
        <dbReference type="EC" id="5.6.2.3"/>
    </reaction>
</comment>
<dbReference type="Pfam" id="PF05970">
    <property type="entry name" value="PIF1"/>
    <property type="match status" value="1"/>
</dbReference>
<dbReference type="GO" id="GO:0043139">
    <property type="term" value="F:5'-3' DNA helicase activity"/>
    <property type="evidence" value="ECO:0007669"/>
    <property type="project" value="UniProtKB-EC"/>
</dbReference>
<accession>A0A835GNI6</accession>
<dbReference type="GO" id="GO:0006281">
    <property type="term" value="P:DNA repair"/>
    <property type="evidence" value="ECO:0007669"/>
    <property type="project" value="UniProtKB-KW"/>
</dbReference>
<feature type="transmembrane region" description="Helical" evidence="7">
    <location>
        <begin position="1927"/>
        <end position="1947"/>
    </location>
</feature>
<evidence type="ECO:0000256" key="1">
    <source>
        <dbReference type="ARBA" id="ARBA00004370"/>
    </source>
</evidence>
<keyword evidence="5" id="KW-0233">DNA recombination</keyword>
<comment type="similarity">
    <text evidence="5">Belongs to the helicase family.</text>
</comment>
<keyword evidence="5" id="KW-0227">DNA damage</keyword>
<evidence type="ECO:0000256" key="4">
    <source>
        <dbReference type="ARBA" id="ARBA00023136"/>
    </source>
</evidence>
<feature type="compositionally biased region" description="Basic and acidic residues" evidence="6">
    <location>
        <begin position="313"/>
        <end position="322"/>
    </location>
</feature>
<dbReference type="InterPro" id="IPR010285">
    <property type="entry name" value="DNA_helicase_pif1-like_DEAD"/>
</dbReference>
<organism evidence="9 10">
    <name type="scientific">Spodoptera exigua</name>
    <name type="common">Beet armyworm</name>
    <name type="synonym">Noctua fulgens</name>
    <dbReference type="NCBI Taxonomy" id="7107"/>
    <lineage>
        <taxon>Eukaryota</taxon>
        <taxon>Metazoa</taxon>
        <taxon>Ecdysozoa</taxon>
        <taxon>Arthropoda</taxon>
        <taxon>Hexapoda</taxon>
        <taxon>Insecta</taxon>
        <taxon>Pterygota</taxon>
        <taxon>Neoptera</taxon>
        <taxon>Endopterygota</taxon>
        <taxon>Lepidoptera</taxon>
        <taxon>Glossata</taxon>
        <taxon>Ditrysia</taxon>
        <taxon>Noctuoidea</taxon>
        <taxon>Noctuidae</taxon>
        <taxon>Amphipyrinae</taxon>
        <taxon>Spodoptera</taxon>
    </lineage>
</organism>
<keyword evidence="2 7" id="KW-0812">Transmembrane</keyword>
<sequence length="1950" mass="221582">MTRLRIVRERKRVAWILLLLAVLFALCWLPYNILQLLIDVNAVNVESVSAILPYTLLLDELESSTKQDFYQNVHVASPNGKNHREITENRLTTQSQRARIMLNGAHELHCMPPPARSAATNAARSERGRRGCVAGGGKWAERIAIEFGISSRFYSISLNFFVVPFNLYSLAKRRKLTQLDENTSDKNSFLSSQAARKAELRSQEDLLNRKRRLDSDAASKALRRSKENRVKRCFRNMKNASCTKISRSIETPDQRTFRHAKNAESTAASRLNETPEQSSLRRATNTQRTAESRLNETPEQSSLRRATNTQRTAESRLNETPEQHALRLTSDAVATALSRAKLRTDFQNSINKFADTICLICNKLCYSKQVQSVRLASLPENILPNELIAQHDVISACHRCVGILRKSRTPTQAYWNNMSLDEIPPEIASLSDVEVRLLSRIIPFVKMVKLGGRFGQHGFHGQAVLFGQDVEEIAEQLPLRISSAGLVIICEQLESVERLRQFSVNIQKLRAALDWLIANNPLYRNVTVNFNNENYDVHEICHVQNDDVTHQEKNTNETTCFQDIGNNRRILRGSFHQSHSKFQNFSRGKQCTSNAAVAITAAKIKETDTWSPNIIDSILISGDRLYSSSIQSRRVPNTAEADVEYLRVHELQVNFEALSHSCLLQIQDETSSICGHLTVSIDGFPNLKNGLIQFFTESDVDGGAIVTCNGVSVAIWKNDNLYYLFDSHSRGPKGRVAQDGTACLMSFTNITQLWSVLKSNLPKSQGNRPDDDQYSITKITPDVHRLHQNETELQNDIYTTANTQQLQSSELTNENIVITSSVLRVVDEPIPELSTVIENNNCDQLPVHQLRRKTDAPLQIAREKRAEELSWFKLFPYGRNGLQENRAHSITPLDYCQARIMGADNRFQRHDYLFYALSVMEFYRAKQNVGVVLRMRQGENRPENLVENIHLNMRNMRGSNAYWQSACSGLIAMVKNIGPPTWFLTLSCNDLNWNDILKAPASDDTVLLGPDETLRNNGRFCILTRKPEEQYVNNYNPQILKLWKGNMDIQPCGNVTAVSYYIAKYTSKHEPQDVGQAVKDAVSKVRSCHGDIGRQLFAVSMAILNHRRVSACECAYRLCHLKLRDSSRKVVFVNTCRPHERYRMLRYDSDDGQTYQNIFDRYIQRPTNLEHLSLAEFAVNYEHTSRFVNDEENGDTEAYEDLEEGTETTRNSIRLLNGSIMKRRRKPAILRTRYYTQTGDREGYFYSYLVAHVPFRNEDDLLADFETCEEAFMEQRNLLRPFHGDSVEQFQFIERELQQVIGQVLALAEPPLLNNFNGQQTENFDVGAIVEGYDPRMADADVDIEGEEVEESSHINITDAEFHHIVRSMNLEQKKIYDEVTKRIRDEVINEANTNVPLKLFVTGGAGSGKSFILKTLVHHIRRCYAPTVDQLLNASFVEVTAPTGVAARLVNGKTLHSAFSLGIEKGRATLQTNVRQQNDSQFIDILNNLRVGELSMEQYEILLERSRVPLTGDFADGNAVQIFPTIKLVNNYNDKMVELMADSVKIYTVNAHDESKEPATYGQKPNHVSIPQDPNCTGGLLSSIKIAIGARVMLRVNLKVSEGLVNGSMGVIKKIEWHGLRRDQLEEGELPKTIFIKFDDESIGKSSKDENGLIPIQPHSIIFQAQHRQTWTRRDTSGTTGAFQSNPALLSSPLIVKKLKKRHNWLFVPFILSGHTNSAINPIVYCLMTRNFRRSLRKLICHDPGNIHSSTHFHMQGLRQKSNTSSMRTCTTVTFRSSNNQIGRIATGPPSIQYGRANRTASFRDNGWKDRYQKSPQFLLFVDEVSFRKTIKQKYEIILFLFKAYCVGTFSEQQLIYLTISEGSFRVSLEFSLLRKDMLAKNFMKDSLHDFSALQGLNISDSLNGSFQFGSELDIFFQPENVLITLYVPVILLSMVANILLIIVAVKYQ</sequence>
<dbReference type="Proteomes" id="UP000648187">
    <property type="component" value="Unassembled WGS sequence"/>
</dbReference>
<evidence type="ECO:0000313" key="9">
    <source>
        <dbReference type="EMBL" id="KAF9420408.1"/>
    </source>
</evidence>